<evidence type="ECO:0000256" key="1">
    <source>
        <dbReference type="ARBA" id="ARBA00023015"/>
    </source>
</evidence>
<dbReference type="Pfam" id="PF01380">
    <property type="entry name" value="SIS"/>
    <property type="match status" value="1"/>
</dbReference>
<evidence type="ECO:0000259" key="5">
    <source>
        <dbReference type="PROSITE" id="PS51464"/>
    </source>
</evidence>
<dbReference type="InterPro" id="IPR047640">
    <property type="entry name" value="RpiR-like"/>
</dbReference>
<dbReference type="SUPFAM" id="SSF53697">
    <property type="entry name" value="SIS domain"/>
    <property type="match status" value="1"/>
</dbReference>
<evidence type="ECO:0000313" key="6">
    <source>
        <dbReference type="EMBL" id="HIQ63658.1"/>
    </source>
</evidence>
<dbReference type="GO" id="GO:0097367">
    <property type="term" value="F:carbohydrate derivative binding"/>
    <property type="evidence" value="ECO:0007669"/>
    <property type="project" value="InterPro"/>
</dbReference>
<dbReference type="PROSITE" id="PS51464">
    <property type="entry name" value="SIS"/>
    <property type="match status" value="1"/>
</dbReference>
<dbReference type="Gene3D" id="1.10.10.10">
    <property type="entry name" value="Winged helix-like DNA-binding domain superfamily/Winged helix DNA-binding domain"/>
    <property type="match status" value="1"/>
</dbReference>
<keyword evidence="2" id="KW-0238">DNA-binding</keyword>
<dbReference type="EMBL" id="DVFI01000121">
    <property type="protein sequence ID" value="HIQ63658.1"/>
    <property type="molecule type" value="Genomic_DNA"/>
</dbReference>
<evidence type="ECO:0000259" key="4">
    <source>
        <dbReference type="PROSITE" id="PS51071"/>
    </source>
</evidence>
<dbReference type="PANTHER" id="PTHR30514:SF1">
    <property type="entry name" value="HTH-TYPE TRANSCRIPTIONAL REGULATOR HEXR-RELATED"/>
    <property type="match status" value="1"/>
</dbReference>
<evidence type="ECO:0000256" key="3">
    <source>
        <dbReference type="ARBA" id="ARBA00023163"/>
    </source>
</evidence>
<dbReference type="PROSITE" id="PS51071">
    <property type="entry name" value="HTH_RPIR"/>
    <property type="match status" value="1"/>
</dbReference>
<dbReference type="PANTHER" id="PTHR30514">
    <property type="entry name" value="GLUCOKINASE"/>
    <property type="match status" value="1"/>
</dbReference>
<dbReference type="InterPro" id="IPR001347">
    <property type="entry name" value="SIS_dom"/>
</dbReference>
<dbReference type="Gene3D" id="3.40.50.10490">
    <property type="entry name" value="Glucose-6-phosphate isomerase like protein, domain 1"/>
    <property type="match status" value="1"/>
</dbReference>
<dbReference type="GO" id="GO:0003700">
    <property type="term" value="F:DNA-binding transcription factor activity"/>
    <property type="evidence" value="ECO:0007669"/>
    <property type="project" value="InterPro"/>
</dbReference>
<dbReference type="InterPro" id="IPR036388">
    <property type="entry name" value="WH-like_DNA-bd_sf"/>
</dbReference>
<comment type="caution">
    <text evidence="6">The sequence shown here is derived from an EMBL/GenBank/DDBJ whole genome shotgun (WGS) entry which is preliminary data.</text>
</comment>
<dbReference type="Pfam" id="PF01418">
    <property type="entry name" value="HTH_6"/>
    <property type="match status" value="1"/>
</dbReference>
<dbReference type="GO" id="GO:1901135">
    <property type="term" value="P:carbohydrate derivative metabolic process"/>
    <property type="evidence" value="ECO:0007669"/>
    <property type="project" value="InterPro"/>
</dbReference>
<dbReference type="InterPro" id="IPR046348">
    <property type="entry name" value="SIS_dom_sf"/>
</dbReference>
<dbReference type="InterPro" id="IPR009057">
    <property type="entry name" value="Homeodomain-like_sf"/>
</dbReference>
<protein>
    <submittedName>
        <fullName evidence="6">MurR/RpiR family transcriptional regulator</fullName>
    </submittedName>
</protein>
<reference evidence="6" key="1">
    <citation type="submission" date="2020-10" db="EMBL/GenBank/DDBJ databases">
        <authorList>
            <person name="Gilroy R."/>
        </authorList>
    </citation>
    <scope>NUCLEOTIDE SEQUENCE</scope>
    <source>
        <strain evidence="6">ChiHile30-977</strain>
    </source>
</reference>
<keyword evidence="3" id="KW-0804">Transcription</keyword>
<dbReference type="InterPro" id="IPR035472">
    <property type="entry name" value="RpiR-like_SIS"/>
</dbReference>
<name>A0A9D0YZH4_9FIRM</name>
<feature type="domain" description="HTH rpiR-type" evidence="4">
    <location>
        <begin position="2"/>
        <end position="78"/>
    </location>
</feature>
<dbReference type="CDD" id="cd05013">
    <property type="entry name" value="SIS_RpiR"/>
    <property type="match status" value="1"/>
</dbReference>
<feature type="domain" description="SIS" evidence="5">
    <location>
        <begin position="123"/>
        <end position="263"/>
    </location>
</feature>
<proteinExistence type="predicted"/>
<dbReference type="SUPFAM" id="SSF46689">
    <property type="entry name" value="Homeodomain-like"/>
    <property type="match status" value="1"/>
</dbReference>
<evidence type="ECO:0000256" key="2">
    <source>
        <dbReference type="ARBA" id="ARBA00023125"/>
    </source>
</evidence>
<evidence type="ECO:0000313" key="7">
    <source>
        <dbReference type="Proteomes" id="UP000886819"/>
    </source>
</evidence>
<organism evidence="6 7">
    <name type="scientific">Candidatus Avichristensenella intestinipullorum</name>
    <dbReference type="NCBI Taxonomy" id="2840693"/>
    <lineage>
        <taxon>Bacteria</taxon>
        <taxon>Bacillati</taxon>
        <taxon>Bacillota</taxon>
        <taxon>Clostridia</taxon>
        <taxon>Candidatus Avichristensenella</taxon>
    </lineage>
</organism>
<dbReference type="AlphaFoldDB" id="A0A9D0YZH4"/>
<dbReference type="GO" id="GO:0003677">
    <property type="term" value="F:DNA binding"/>
    <property type="evidence" value="ECO:0007669"/>
    <property type="project" value="UniProtKB-KW"/>
</dbReference>
<sequence>MVGCLVRLQEAKGTLAQAEERIRIYILSDPKAAANLTISELADSCATSRTTVVRLCRALGYSGYKEFSKALLRDTASEALGAMYADIHSEDCLGRIVESVSLNNISSIQHTLSMISHENLARAVDAIMTAGRLHFYGVGGSGIVAKDAQYKFLRIFRDCAAFTDPHEQRFAAASLGKGDVAVLVSYTGQTPDMLETFKVLRQTGATTIAITRYGRNPISDGVDIPLCVSSAETALRSGATGSRIAQLNVVDILYTAVSGRTYSQIKERLALTQASLGSPRSEGLI</sequence>
<keyword evidence="1" id="KW-0805">Transcription regulation</keyword>
<reference evidence="6" key="2">
    <citation type="journal article" date="2021" name="PeerJ">
        <title>Extensive microbial diversity within the chicken gut microbiome revealed by metagenomics and culture.</title>
        <authorList>
            <person name="Gilroy R."/>
            <person name="Ravi A."/>
            <person name="Getino M."/>
            <person name="Pursley I."/>
            <person name="Horton D.L."/>
            <person name="Alikhan N.F."/>
            <person name="Baker D."/>
            <person name="Gharbi K."/>
            <person name="Hall N."/>
            <person name="Watson M."/>
            <person name="Adriaenssens E.M."/>
            <person name="Foster-Nyarko E."/>
            <person name="Jarju S."/>
            <person name="Secka A."/>
            <person name="Antonio M."/>
            <person name="Oren A."/>
            <person name="Chaudhuri R.R."/>
            <person name="La Ragione R."/>
            <person name="Hildebrand F."/>
            <person name="Pallen M.J."/>
        </authorList>
    </citation>
    <scope>NUCLEOTIDE SEQUENCE</scope>
    <source>
        <strain evidence="6">ChiHile30-977</strain>
    </source>
</reference>
<accession>A0A9D0YZH4</accession>
<dbReference type="Proteomes" id="UP000886819">
    <property type="component" value="Unassembled WGS sequence"/>
</dbReference>
<gene>
    <name evidence="6" type="ORF">IAA66_08775</name>
</gene>
<dbReference type="InterPro" id="IPR000281">
    <property type="entry name" value="HTH_RpiR"/>
</dbReference>